<gene>
    <name evidence="3" type="ORF">GIB67_023320</name>
</gene>
<dbReference type="SUPFAM" id="SSF53098">
    <property type="entry name" value="Ribonuclease H-like"/>
    <property type="match status" value="1"/>
</dbReference>
<dbReference type="GO" id="GO:0046983">
    <property type="term" value="F:protein dimerization activity"/>
    <property type="evidence" value="ECO:0007669"/>
    <property type="project" value="InterPro"/>
</dbReference>
<feature type="domain" description="DUF659" evidence="1">
    <location>
        <begin position="21"/>
        <end position="173"/>
    </location>
</feature>
<keyword evidence="4" id="KW-1185">Reference proteome</keyword>
<evidence type="ECO:0000259" key="1">
    <source>
        <dbReference type="Pfam" id="PF04937"/>
    </source>
</evidence>
<dbReference type="InterPro" id="IPR008906">
    <property type="entry name" value="HATC_C_dom"/>
</dbReference>
<dbReference type="Pfam" id="PF05699">
    <property type="entry name" value="Dimer_Tnp_hAT"/>
    <property type="match status" value="1"/>
</dbReference>
<comment type="caution">
    <text evidence="3">The sequence shown here is derived from an EMBL/GenBank/DDBJ whole genome shotgun (WGS) entry which is preliminary data.</text>
</comment>
<dbReference type="PANTHER" id="PTHR32166">
    <property type="entry name" value="OSJNBA0013A04.12 PROTEIN"/>
    <property type="match status" value="1"/>
</dbReference>
<dbReference type="OrthoDB" id="1936364at2759"/>
<dbReference type="Pfam" id="PF04937">
    <property type="entry name" value="DUF659"/>
    <property type="match status" value="1"/>
</dbReference>
<dbReference type="InterPro" id="IPR012337">
    <property type="entry name" value="RNaseH-like_sf"/>
</dbReference>
<protein>
    <submittedName>
        <fullName evidence="3">Uncharacterized protein</fullName>
    </submittedName>
</protein>
<dbReference type="PANTHER" id="PTHR32166:SF123">
    <property type="entry name" value="BED-TYPE DOMAIN-CONTAINING PROTEIN"/>
    <property type="match status" value="1"/>
</dbReference>
<dbReference type="InterPro" id="IPR007021">
    <property type="entry name" value="DUF659"/>
</dbReference>
<name>A0A7J7NE34_9MAGN</name>
<organism evidence="3 4">
    <name type="scientific">Kingdonia uniflora</name>
    <dbReference type="NCBI Taxonomy" id="39325"/>
    <lineage>
        <taxon>Eukaryota</taxon>
        <taxon>Viridiplantae</taxon>
        <taxon>Streptophyta</taxon>
        <taxon>Embryophyta</taxon>
        <taxon>Tracheophyta</taxon>
        <taxon>Spermatophyta</taxon>
        <taxon>Magnoliopsida</taxon>
        <taxon>Ranunculales</taxon>
        <taxon>Circaeasteraceae</taxon>
        <taxon>Kingdonia</taxon>
    </lineage>
</organism>
<feature type="domain" description="HAT C-terminal dimerisation" evidence="2">
    <location>
        <begin position="367"/>
        <end position="425"/>
    </location>
</feature>
<dbReference type="Proteomes" id="UP000541444">
    <property type="component" value="Unassembled WGS sequence"/>
</dbReference>
<evidence type="ECO:0000313" key="3">
    <source>
        <dbReference type="EMBL" id="KAF6165491.1"/>
    </source>
</evidence>
<evidence type="ECO:0000313" key="4">
    <source>
        <dbReference type="Proteomes" id="UP000541444"/>
    </source>
</evidence>
<reference evidence="3 4" key="1">
    <citation type="journal article" date="2020" name="IScience">
        <title>Genome Sequencing of the Endangered Kingdonia uniflora (Circaeasteraceae, Ranunculales) Reveals Potential Mechanisms of Evolutionary Specialization.</title>
        <authorList>
            <person name="Sun Y."/>
            <person name="Deng T."/>
            <person name="Zhang A."/>
            <person name="Moore M.J."/>
            <person name="Landis J.B."/>
            <person name="Lin N."/>
            <person name="Zhang H."/>
            <person name="Zhang X."/>
            <person name="Huang J."/>
            <person name="Zhang X."/>
            <person name="Sun H."/>
            <person name="Wang H."/>
        </authorList>
    </citation>
    <scope>NUCLEOTIDE SEQUENCE [LARGE SCALE GENOMIC DNA]</scope>
    <source>
        <strain evidence="3">TB1705</strain>
        <tissue evidence="3">Leaf</tissue>
    </source>
</reference>
<dbReference type="EMBL" id="JACGCM010000851">
    <property type="protein sequence ID" value="KAF6165491.1"/>
    <property type="molecule type" value="Genomic_DNA"/>
</dbReference>
<accession>A0A7J7NE34</accession>
<evidence type="ECO:0000259" key="2">
    <source>
        <dbReference type="Pfam" id="PF05699"/>
    </source>
</evidence>
<proteinExistence type="predicted"/>
<dbReference type="AlphaFoldDB" id="A0A7J7NE34"/>
<sequence>MDSFKDMIKAVSNFGPRYKAPSYTTLQTKLVASSRKDVGEYVAEIKSSWAVQGCSIMSDMWTDLSQRSYINVVAYSPKGAVFLNSFERSADKKTGTFLRDILVSVIDEIGAENVIQVITDNASNYGLAGVLIMDRYPHIYKTRCSAHGVQLLVKDIYEQIPWVKKVFDDAKAIVDYMYKHTNILSLMRDFCDKELKKFSKTRFASHFLLIQSIIDAEEEIIRNDEFWKEAKEIVVFFEPLIRVLRLVDGDGSTAGYLYEAVEKTRTTWKLCCQRNPEKHSRILELFEDRWTLNMLNVVHAAACYLNPSLMYDKKFRYDNADVRDGLLFIEEKLLEPGERADFANQLLEYDSKNPEIFNFMSLTQMKSAHPRVWWEANGGSMPILQKVAIKILSQPCNASSCERNWRAFDAAQTKKRNRLLPEMLETR</sequence>